<dbReference type="GO" id="GO:0031640">
    <property type="term" value="P:killing of cells of another organism"/>
    <property type="evidence" value="ECO:0007669"/>
    <property type="project" value="UniProtKB-KW"/>
</dbReference>
<comment type="catalytic activity">
    <reaction evidence="1 6">
        <text>Hydrolysis of (1-&gt;4)-beta-linkages between N-acetylmuramic acid and N-acetyl-D-glucosamine residues in a peptidoglycan and between N-acetyl-D-glucosamine residues in chitodextrins.</text>
        <dbReference type="EC" id="3.2.1.17"/>
    </reaction>
</comment>
<dbReference type="PATRIC" id="fig|762836.4.peg.5487"/>
<sequence>MATPKQRAAAAAALATIIAVPAEGIRQIAYYDPPGILTVCYGHTGADVVAKRKYSMDECRALLTVDMQKAVDHVERCVPGLPVPVLAAFADAVFNLGPTIACARISSTAARMLYVGDLAGACNQLPRWDKARILGVLVTLPGLTKRRAAERELCMTGVT</sequence>
<accession>A0A1E7W4S7</accession>
<dbReference type="InterPro" id="IPR023347">
    <property type="entry name" value="Lysozyme_dom_sf"/>
</dbReference>
<dbReference type="AlphaFoldDB" id="A0A1E7W4S7"/>
<evidence type="ECO:0000256" key="4">
    <source>
        <dbReference type="ARBA" id="ARBA00022801"/>
    </source>
</evidence>
<dbReference type="InterPro" id="IPR023346">
    <property type="entry name" value="Lysozyme-like_dom_sf"/>
</dbReference>
<reference evidence="8" key="1">
    <citation type="journal article" date="2016" name="Front. Microbiol.">
        <title>Molecular Keys to the Janthinobacterium and Duganella spp. Interaction with the Plant Pathogen Fusarium graminearum.</title>
        <authorList>
            <person name="Haack F.S."/>
            <person name="Poehlein A."/>
            <person name="Kroger C."/>
            <person name="Voigt C.A."/>
            <person name="Piepenbring M."/>
            <person name="Bode H.B."/>
            <person name="Daniel R."/>
            <person name="Schafer W."/>
            <person name="Streit W.R."/>
        </authorList>
    </citation>
    <scope>NUCLEOTIDE SEQUENCE [LARGE SCALE GENOMIC DNA]</scope>
    <source>
        <strain evidence="8">T54</strain>
    </source>
</reference>
<keyword evidence="5 6" id="KW-0326">Glycosidase</keyword>
<keyword evidence="2 6" id="KW-0929">Antimicrobial</keyword>
<comment type="caution">
    <text evidence="7">The sequence shown here is derived from an EMBL/GenBank/DDBJ whole genome shotgun (WGS) entry which is preliminary data.</text>
</comment>
<evidence type="ECO:0000256" key="1">
    <source>
        <dbReference type="ARBA" id="ARBA00000632"/>
    </source>
</evidence>
<protein>
    <recommendedName>
        <fullName evidence="6">Lysozyme</fullName>
        <ecNumber evidence="6">3.2.1.17</ecNumber>
    </recommendedName>
</protein>
<name>A0A1E7W4S7_9BURK</name>
<dbReference type="GO" id="GO:0003796">
    <property type="term" value="F:lysozyme activity"/>
    <property type="evidence" value="ECO:0007669"/>
    <property type="project" value="UniProtKB-EC"/>
</dbReference>
<dbReference type="EMBL" id="LROM01000156">
    <property type="protein sequence ID" value="OEZ90735.1"/>
    <property type="molecule type" value="Genomic_DNA"/>
</dbReference>
<dbReference type="InterPro" id="IPR034690">
    <property type="entry name" value="Endolysin_T4_type"/>
</dbReference>
<proteinExistence type="inferred from homology"/>
<comment type="similarity">
    <text evidence="6">Belongs to the glycosyl hydrolase 24 family.</text>
</comment>
<keyword evidence="3 6" id="KW-0081">Bacteriolytic enzyme</keyword>
<dbReference type="GO" id="GO:0042742">
    <property type="term" value="P:defense response to bacterium"/>
    <property type="evidence" value="ECO:0007669"/>
    <property type="project" value="UniProtKB-KW"/>
</dbReference>
<dbReference type="InterPro" id="IPR002196">
    <property type="entry name" value="Glyco_hydro_24"/>
</dbReference>
<dbReference type="GO" id="GO:0016998">
    <property type="term" value="P:cell wall macromolecule catabolic process"/>
    <property type="evidence" value="ECO:0007669"/>
    <property type="project" value="InterPro"/>
</dbReference>
<evidence type="ECO:0000256" key="2">
    <source>
        <dbReference type="ARBA" id="ARBA00022529"/>
    </source>
</evidence>
<dbReference type="PANTHER" id="PTHR38107">
    <property type="match status" value="1"/>
</dbReference>
<dbReference type="CDD" id="cd16900">
    <property type="entry name" value="endolysin_R21-like"/>
    <property type="match status" value="1"/>
</dbReference>
<evidence type="ECO:0000256" key="6">
    <source>
        <dbReference type="RuleBase" id="RU003788"/>
    </source>
</evidence>
<dbReference type="HAMAP" id="MF_04110">
    <property type="entry name" value="ENDOLYSIN_T4"/>
    <property type="match status" value="1"/>
</dbReference>
<evidence type="ECO:0000256" key="5">
    <source>
        <dbReference type="ARBA" id="ARBA00023295"/>
    </source>
</evidence>
<evidence type="ECO:0000313" key="8">
    <source>
        <dbReference type="Proteomes" id="UP000175989"/>
    </source>
</evidence>
<keyword evidence="4 6" id="KW-0378">Hydrolase</keyword>
<evidence type="ECO:0000256" key="3">
    <source>
        <dbReference type="ARBA" id="ARBA00022638"/>
    </source>
</evidence>
<dbReference type="RefSeq" id="WP_070252301.1">
    <property type="nucleotide sequence ID" value="NZ_LROM01000156.1"/>
</dbReference>
<dbReference type="Gene3D" id="1.10.530.40">
    <property type="match status" value="1"/>
</dbReference>
<dbReference type="SUPFAM" id="SSF53955">
    <property type="entry name" value="Lysozyme-like"/>
    <property type="match status" value="1"/>
</dbReference>
<keyword evidence="8" id="KW-1185">Reference proteome</keyword>
<dbReference type="GO" id="GO:0009253">
    <property type="term" value="P:peptidoglycan catabolic process"/>
    <property type="evidence" value="ECO:0007669"/>
    <property type="project" value="InterPro"/>
</dbReference>
<evidence type="ECO:0000313" key="7">
    <source>
        <dbReference type="EMBL" id="OEZ90735.1"/>
    </source>
</evidence>
<dbReference type="Proteomes" id="UP000175989">
    <property type="component" value="Unassembled WGS sequence"/>
</dbReference>
<dbReference type="Pfam" id="PF00959">
    <property type="entry name" value="Phage_lysozyme"/>
    <property type="match status" value="1"/>
</dbReference>
<dbReference type="OrthoDB" id="5327667at2"/>
<organism evidence="7 8">
    <name type="scientific">Duganella phyllosphaerae</name>
    <dbReference type="NCBI Taxonomy" id="762836"/>
    <lineage>
        <taxon>Bacteria</taxon>
        <taxon>Pseudomonadati</taxon>
        <taxon>Pseudomonadota</taxon>
        <taxon>Betaproteobacteria</taxon>
        <taxon>Burkholderiales</taxon>
        <taxon>Oxalobacteraceae</taxon>
        <taxon>Telluria group</taxon>
        <taxon>Duganella</taxon>
    </lineage>
</organism>
<dbReference type="InterPro" id="IPR051018">
    <property type="entry name" value="Bacteriophage_GH24"/>
</dbReference>
<dbReference type="EC" id="3.2.1.17" evidence="6"/>
<dbReference type="PANTHER" id="PTHR38107:SF3">
    <property type="entry name" value="LYSOZYME RRRD-RELATED"/>
    <property type="match status" value="1"/>
</dbReference>
<gene>
    <name evidence="7" type="primary">rrrD_2</name>
    <name evidence="7" type="ORF">DUPY_53420</name>
</gene>